<dbReference type="AlphaFoldDB" id="A0A8J4A3V3"/>
<dbReference type="InterPro" id="IPR016024">
    <property type="entry name" value="ARM-type_fold"/>
</dbReference>
<dbReference type="Gene3D" id="1.25.10.10">
    <property type="entry name" value="Leucine-rich Repeat Variant"/>
    <property type="match status" value="1"/>
</dbReference>
<dbReference type="InterPro" id="IPR011989">
    <property type="entry name" value="ARM-like"/>
</dbReference>
<proteinExistence type="predicted"/>
<reference evidence="1" key="1">
    <citation type="submission" date="2021-01" db="EMBL/GenBank/DDBJ databases">
        <title>Whole genome shotgun sequence of Virgisporangium ochraceum NBRC 16418.</title>
        <authorList>
            <person name="Komaki H."/>
            <person name="Tamura T."/>
        </authorList>
    </citation>
    <scope>NUCLEOTIDE SEQUENCE</scope>
    <source>
        <strain evidence="1">NBRC 16418</strain>
    </source>
</reference>
<gene>
    <name evidence="1" type="ORF">Voc01_102910</name>
</gene>
<organism evidence="1 2">
    <name type="scientific">Virgisporangium ochraceum</name>
    <dbReference type="NCBI Taxonomy" id="65505"/>
    <lineage>
        <taxon>Bacteria</taxon>
        <taxon>Bacillati</taxon>
        <taxon>Actinomycetota</taxon>
        <taxon>Actinomycetes</taxon>
        <taxon>Micromonosporales</taxon>
        <taxon>Micromonosporaceae</taxon>
        <taxon>Virgisporangium</taxon>
    </lineage>
</organism>
<sequence length="246" mass="27270">MELDDVDWAALHGTYGSAADVPHHLEALRSTDRDARRTALVGLSDAVVHQGTRWQVSAHVVPFLVRLVDDPTTADRGALTALLRDVGIGPRDDGDLPFDPDAAFDGPTVTGEQEALVIERVYRREEEEEELTDDWVDLADACAEKWDADAYRAAATHADAYRRWLSDRDPEVASRAAELLHHGSFPVRLTAAVALAYRVGRGVPDDALTVLVEAREHEELPPFPWGWDRRAPRRYIALALQRIGLG</sequence>
<protein>
    <recommendedName>
        <fullName evidence="3">PBS lyase HEAT domain protein repeat-containing protein</fullName>
    </recommendedName>
</protein>
<dbReference type="Proteomes" id="UP000635606">
    <property type="component" value="Unassembled WGS sequence"/>
</dbReference>
<keyword evidence="2" id="KW-1185">Reference proteome</keyword>
<accession>A0A8J4A3V3</accession>
<evidence type="ECO:0000313" key="1">
    <source>
        <dbReference type="EMBL" id="GIJ75374.1"/>
    </source>
</evidence>
<comment type="caution">
    <text evidence="1">The sequence shown here is derived from an EMBL/GenBank/DDBJ whole genome shotgun (WGS) entry which is preliminary data.</text>
</comment>
<dbReference type="RefSeq" id="WP_203935135.1">
    <property type="nucleotide sequence ID" value="NZ_BOPH01000155.1"/>
</dbReference>
<dbReference type="SUPFAM" id="SSF48371">
    <property type="entry name" value="ARM repeat"/>
    <property type="match status" value="1"/>
</dbReference>
<dbReference type="EMBL" id="BOPH01000155">
    <property type="protein sequence ID" value="GIJ75374.1"/>
    <property type="molecule type" value="Genomic_DNA"/>
</dbReference>
<name>A0A8J4A3V3_9ACTN</name>
<evidence type="ECO:0000313" key="2">
    <source>
        <dbReference type="Proteomes" id="UP000635606"/>
    </source>
</evidence>
<evidence type="ECO:0008006" key="3">
    <source>
        <dbReference type="Google" id="ProtNLM"/>
    </source>
</evidence>